<gene>
    <name evidence="1" type="ORF">US31_C0005G0018</name>
</gene>
<comment type="caution">
    <text evidence="1">The sequence shown here is derived from an EMBL/GenBank/DDBJ whole genome shotgun (WGS) entry which is preliminary data.</text>
</comment>
<dbReference type="Proteomes" id="UP000034508">
    <property type="component" value="Unassembled WGS sequence"/>
</dbReference>
<evidence type="ECO:0000313" key="2">
    <source>
        <dbReference type="Proteomes" id="UP000034508"/>
    </source>
</evidence>
<evidence type="ECO:0000313" key="1">
    <source>
        <dbReference type="EMBL" id="KKQ18368.1"/>
    </source>
</evidence>
<accession>A0A0G0FH35</accession>
<sequence>MNVTSVHVRIDSDIKDQAQKTAEELGLSLSAVMKALLKQFIRTQRLSVGVGEEPSAFMIEALKKSNKEYKAGNTSPSFASAQNSFKWLDE</sequence>
<name>A0A0G0FH35_9BACT</name>
<protein>
    <submittedName>
        <fullName evidence="1">DNA-damage-inducible protein J</fullName>
    </submittedName>
</protein>
<dbReference type="NCBIfam" id="TIGR02384">
    <property type="entry name" value="RelB_DinJ"/>
    <property type="match status" value="1"/>
</dbReference>
<organism evidence="1 2">
    <name type="scientific">Berkelbacteria bacterium GW2011_GWA1_36_9</name>
    <dbReference type="NCBI Taxonomy" id="1618331"/>
    <lineage>
        <taxon>Bacteria</taxon>
        <taxon>Candidatus Berkelbacteria</taxon>
    </lineage>
</organism>
<dbReference type="InterPro" id="IPR007337">
    <property type="entry name" value="RelB/DinJ"/>
</dbReference>
<dbReference type="Pfam" id="PF04221">
    <property type="entry name" value="RelB"/>
    <property type="match status" value="1"/>
</dbReference>
<dbReference type="GO" id="GO:0006355">
    <property type="term" value="P:regulation of DNA-templated transcription"/>
    <property type="evidence" value="ECO:0007669"/>
    <property type="project" value="InterPro"/>
</dbReference>
<dbReference type="AlphaFoldDB" id="A0A0G0FH35"/>
<dbReference type="SUPFAM" id="SSF47598">
    <property type="entry name" value="Ribbon-helix-helix"/>
    <property type="match status" value="1"/>
</dbReference>
<reference evidence="1 2" key="1">
    <citation type="journal article" date="2015" name="Nature">
        <title>rRNA introns, odd ribosomes, and small enigmatic genomes across a large radiation of phyla.</title>
        <authorList>
            <person name="Brown C.T."/>
            <person name="Hug L.A."/>
            <person name="Thomas B.C."/>
            <person name="Sharon I."/>
            <person name="Castelle C.J."/>
            <person name="Singh A."/>
            <person name="Wilkins M.J."/>
            <person name="Williams K.H."/>
            <person name="Banfield J.F."/>
        </authorList>
    </citation>
    <scope>NUCLEOTIDE SEQUENCE [LARGE SCALE GENOMIC DNA]</scope>
</reference>
<dbReference type="InterPro" id="IPR013321">
    <property type="entry name" value="Arc_rbn_hlx_hlx"/>
</dbReference>
<dbReference type="EMBL" id="LBSM01000005">
    <property type="protein sequence ID" value="KKQ18368.1"/>
    <property type="molecule type" value="Genomic_DNA"/>
</dbReference>
<dbReference type="Gene3D" id="1.10.1220.10">
    <property type="entry name" value="Met repressor-like"/>
    <property type="match status" value="1"/>
</dbReference>
<proteinExistence type="predicted"/>
<dbReference type="InterPro" id="IPR010985">
    <property type="entry name" value="Ribbon_hlx_hlx"/>
</dbReference>